<reference evidence="1 2" key="1">
    <citation type="submission" date="2015-12" db="EMBL/GenBank/DDBJ databases">
        <title>Complete genome sequence of a multi-drug resistant strain Acidovorax sp. 12322-1.</title>
        <authorList>
            <person name="Ming D."/>
            <person name="Wang M."/>
            <person name="Hu S."/>
            <person name="Zhou Y."/>
            <person name="Jiang T."/>
        </authorList>
    </citation>
    <scope>NUCLEOTIDE SEQUENCE [LARGE SCALE GENOMIC DNA]</scope>
    <source>
        <strain evidence="1 2">12322-1</strain>
    </source>
</reference>
<protein>
    <submittedName>
        <fullName evidence="1">Uncharacterized protein</fullName>
    </submittedName>
</protein>
<comment type="caution">
    <text evidence="1">The sequence shown here is derived from an EMBL/GenBank/DDBJ whole genome shotgun (WGS) entry which is preliminary data.</text>
</comment>
<accession>A0A0W7YX37</accession>
<dbReference type="EMBL" id="LPXH01000035">
    <property type="protein sequence ID" value="KUF39584.1"/>
    <property type="molecule type" value="Genomic_DNA"/>
</dbReference>
<evidence type="ECO:0000313" key="1">
    <source>
        <dbReference type="EMBL" id="KUF39584.1"/>
    </source>
</evidence>
<organism evidence="1 2">
    <name type="scientific">Comamonas kerstersii</name>
    <dbReference type="NCBI Taxonomy" id="225992"/>
    <lineage>
        <taxon>Bacteria</taxon>
        <taxon>Pseudomonadati</taxon>
        <taxon>Pseudomonadota</taxon>
        <taxon>Betaproteobacteria</taxon>
        <taxon>Burkholderiales</taxon>
        <taxon>Comamonadaceae</taxon>
        <taxon>Comamonas</taxon>
    </lineage>
</organism>
<dbReference type="AlphaFoldDB" id="A0A0W7YX37"/>
<name>A0A0W7YX37_9BURK</name>
<proteinExistence type="predicted"/>
<evidence type="ECO:0000313" key="2">
    <source>
        <dbReference type="Proteomes" id="UP000053300"/>
    </source>
</evidence>
<gene>
    <name evidence="1" type="ORF">AS359_05840</name>
</gene>
<keyword evidence="2" id="KW-1185">Reference proteome</keyword>
<sequence length="100" mass="10893">MWLARHRHAGLASCGWCALRPVQGIQVHQWQSHAARQLPGQGRFTGSGAAKDENALRACKHGAHAATVARRQACTGEKKNLPQGQIFLSARCPSRKDSEI</sequence>
<dbReference type="Proteomes" id="UP000053300">
    <property type="component" value="Unassembled WGS sequence"/>
</dbReference>